<evidence type="ECO:0000259" key="7">
    <source>
        <dbReference type="Pfam" id="PF02706"/>
    </source>
</evidence>
<evidence type="ECO:0000256" key="4">
    <source>
        <dbReference type="ARBA" id="ARBA00022989"/>
    </source>
</evidence>
<reference evidence="10" key="1">
    <citation type="submission" date="2016-10" db="EMBL/GenBank/DDBJ databases">
        <authorList>
            <person name="Varghese N."/>
            <person name="Submissions S."/>
        </authorList>
    </citation>
    <scope>NUCLEOTIDE SEQUENCE [LARGE SCALE GENOMIC DNA]</scope>
    <source>
        <strain evidence="10">CGMCC 1.10228</strain>
    </source>
</reference>
<keyword evidence="10" id="KW-1185">Reference proteome</keyword>
<feature type="domain" description="Tyrosine-protein kinase G-rich" evidence="8">
    <location>
        <begin position="249"/>
        <end position="313"/>
    </location>
</feature>
<evidence type="ECO:0000313" key="10">
    <source>
        <dbReference type="Proteomes" id="UP000198854"/>
    </source>
</evidence>
<keyword evidence="3 6" id="KW-0812">Transmembrane</keyword>
<evidence type="ECO:0000256" key="5">
    <source>
        <dbReference type="ARBA" id="ARBA00023136"/>
    </source>
</evidence>
<protein>
    <submittedName>
        <fullName evidence="9">LPS O-antigen chain length determinant protein, WzzB/FepE family</fullName>
    </submittedName>
</protein>
<evidence type="ECO:0000259" key="8">
    <source>
        <dbReference type="Pfam" id="PF13807"/>
    </source>
</evidence>
<dbReference type="InterPro" id="IPR032807">
    <property type="entry name" value="GNVR"/>
</dbReference>
<dbReference type="EMBL" id="FNDD01000013">
    <property type="protein sequence ID" value="SDH33977.1"/>
    <property type="molecule type" value="Genomic_DNA"/>
</dbReference>
<comment type="subcellular location">
    <subcellularLocation>
        <location evidence="1">Cell membrane</location>
        <topology evidence="1">Multi-pass membrane protein</topology>
    </subcellularLocation>
</comment>
<keyword evidence="5 6" id="KW-0472">Membrane</keyword>
<keyword evidence="4 6" id="KW-1133">Transmembrane helix</keyword>
<dbReference type="GO" id="GO:0005886">
    <property type="term" value="C:plasma membrane"/>
    <property type="evidence" value="ECO:0007669"/>
    <property type="project" value="UniProtKB-SubCell"/>
</dbReference>
<dbReference type="PANTHER" id="PTHR32309:SF13">
    <property type="entry name" value="FERRIC ENTEROBACTIN TRANSPORT PROTEIN FEPE"/>
    <property type="match status" value="1"/>
</dbReference>
<accession>A0A1G8BL93</accession>
<feature type="transmembrane region" description="Helical" evidence="6">
    <location>
        <begin position="30"/>
        <end position="57"/>
    </location>
</feature>
<feature type="domain" description="Polysaccharide chain length determinant N-terminal" evidence="7">
    <location>
        <begin position="23"/>
        <end position="125"/>
    </location>
</feature>
<keyword evidence="2" id="KW-1003">Cell membrane</keyword>
<dbReference type="GO" id="GO:0004713">
    <property type="term" value="F:protein tyrosine kinase activity"/>
    <property type="evidence" value="ECO:0007669"/>
    <property type="project" value="TreeGrafter"/>
</dbReference>
<dbReference type="STRING" id="861298.SAMN04488136_113127"/>
<dbReference type="PANTHER" id="PTHR32309">
    <property type="entry name" value="TYROSINE-PROTEIN KINASE"/>
    <property type="match status" value="1"/>
</dbReference>
<evidence type="ECO:0000313" key="9">
    <source>
        <dbReference type="EMBL" id="SDH33977.1"/>
    </source>
</evidence>
<dbReference type="Pfam" id="PF02706">
    <property type="entry name" value="Wzz"/>
    <property type="match status" value="1"/>
</dbReference>
<gene>
    <name evidence="9" type="ORF">SAMN04488136_113127</name>
</gene>
<dbReference type="InterPro" id="IPR050445">
    <property type="entry name" value="Bact_polysacc_biosynth/exp"/>
</dbReference>
<name>A0A1G8BL93_9VIBR</name>
<proteinExistence type="predicted"/>
<dbReference type="AlphaFoldDB" id="A0A1G8BL93"/>
<sequence>MSSLLNEQSLSQVQSIPLYKNDDEIDLKELFYALWTGKLTIIVCTLIATCLGVAIALSKPNTYQATATLVAAQGEQAGGLAAMASQFGGLASLAGVSLSNGSTDTKTLDLAVLKSRKFINAFIEKHDLLVSLVATKKWDKESNQLIYNDDLYDKQTNRWLNDKDGKSLKPTEWEAYKAFSKILSVSEAKDTGLVTVSVTHFSPYIAQQWVEWLVKDLNEKVKADALDESRTNISYLNKQLEKTNIVDMQSVFYQLIEDQTKSLMLAEVREEYAFKTVDPAVVPEEKAGPKRALICVLSLLLGGMLGVAIVLIRFAFRK</sequence>
<evidence type="ECO:0000256" key="3">
    <source>
        <dbReference type="ARBA" id="ARBA00022692"/>
    </source>
</evidence>
<evidence type="ECO:0000256" key="1">
    <source>
        <dbReference type="ARBA" id="ARBA00004651"/>
    </source>
</evidence>
<dbReference type="Pfam" id="PF13807">
    <property type="entry name" value="GNVR"/>
    <property type="match status" value="1"/>
</dbReference>
<organism evidence="9 10">
    <name type="scientific">Vibrio xiamenensis</name>
    <dbReference type="NCBI Taxonomy" id="861298"/>
    <lineage>
        <taxon>Bacteria</taxon>
        <taxon>Pseudomonadati</taxon>
        <taxon>Pseudomonadota</taxon>
        <taxon>Gammaproteobacteria</taxon>
        <taxon>Vibrionales</taxon>
        <taxon>Vibrionaceae</taxon>
        <taxon>Vibrio</taxon>
    </lineage>
</organism>
<dbReference type="Proteomes" id="UP000198854">
    <property type="component" value="Unassembled WGS sequence"/>
</dbReference>
<dbReference type="InterPro" id="IPR003856">
    <property type="entry name" value="LPS_length_determ_N"/>
</dbReference>
<dbReference type="RefSeq" id="WP_176765587.1">
    <property type="nucleotide sequence ID" value="NZ_FNDD01000013.1"/>
</dbReference>
<feature type="transmembrane region" description="Helical" evidence="6">
    <location>
        <begin position="292"/>
        <end position="316"/>
    </location>
</feature>
<evidence type="ECO:0000256" key="6">
    <source>
        <dbReference type="SAM" id="Phobius"/>
    </source>
</evidence>
<evidence type="ECO:0000256" key="2">
    <source>
        <dbReference type="ARBA" id="ARBA00022475"/>
    </source>
</evidence>